<feature type="region of interest" description="Disordered" evidence="1">
    <location>
        <begin position="237"/>
        <end position="288"/>
    </location>
</feature>
<proteinExistence type="predicted"/>
<comment type="caution">
    <text evidence="2">The sequence shown here is derived from an EMBL/GenBank/DDBJ whole genome shotgun (WGS) entry which is preliminary data.</text>
</comment>
<dbReference type="AlphaFoldDB" id="A0A2I0GT85"/>
<feature type="non-terminal residue" evidence="2">
    <location>
        <position position="371"/>
    </location>
</feature>
<gene>
    <name evidence="2" type="ORF">CRG98_050064</name>
</gene>
<accession>A0A2I0GT85</accession>
<organism evidence="2 3">
    <name type="scientific">Punica granatum</name>
    <name type="common">Pomegranate</name>
    <dbReference type="NCBI Taxonomy" id="22663"/>
    <lineage>
        <taxon>Eukaryota</taxon>
        <taxon>Viridiplantae</taxon>
        <taxon>Streptophyta</taxon>
        <taxon>Embryophyta</taxon>
        <taxon>Tracheophyta</taxon>
        <taxon>Spermatophyta</taxon>
        <taxon>Magnoliopsida</taxon>
        <taxon>eudicotyledons</taxon>
        <taxon>Gunneridae</taxon>
        <taxon>Pentapetalae</taxon>
        <taxon>rosids</taxon>
        <taxon>malvids</taxon>
        <taxon>Myrtales</taxon>
        <taxon>Lythraceae</taxon>
        <taxon>Punica</taxon>
    </lineage>
</organism>
<keyword evidence="3" id="KW-1185">Reference proteome</keyword>
<reference evidence="2 3" key="1">
    <citation type="submission" date="2017-11" db="EMBL/GenBank/DDBJ databases">
        <title>De-novo sequencing of pomegranate (Punica granatum L.) genome.</title>
        <authorList>
            <person name="Akparov Z."/>
            <person name="Amiraslanov A."/>
            <person name="Hajiyeva S."/>
            <person name="Abbasov M."/>
            <person name="Kaur K."/>
            <person name="Hamwieh A."/>
            <person name="Solovyev V."/>
            <person name="Salamov A."/>
            <person name="Braich B."/>
            <person name="Kosarev P."/>
            <person name="Mahmoud A."/>
            <person name="Hajiyev E."/>
            <person name="Babayeva S."/>
            <person name="Izzatullayeva V."/>
            <person name="Mammadov A."/>
            <person name="Mammadov A."/>
            <person name="Sharifova S."/>
            <person name="Ojaghi J."/>
            <person name="Eynullazada K."/>
            <person name="Bayramov B."/>
            <person name="Abdulazimova A."/>
            <person name="Shahmuradov I."/>
        </authorList>
    </citation>
    <scope>NUCLEOTIDE SEQUENCE [LARGE SCALE GENOMIC DNA]</scope>
    <source>
        <strain evidence="3">cv. AG2017</strain>
        <tissue evidence="2">Leaf</tissue>
    </source>
</reference>
<dbReference type="GO" id="GO:0008270">
    <property type="term" value="F:zinc ion binding"/>
    <property type="evidence" value="ECO:0007669"/>
    <property type="project" value="InterPro"/>
</dbReference>
<dbReference type="Pfam" id="PF14223">
    <property type="entry name" value="Retrotran_gag_2"/>
    <property type="match status" value="1"/>
</dbReference>
<sequence length="371" mass="41199">MSESIEQTPQILSATVPLRTSETLISINPSSQLPVKLTTNNYASWKTQFNSLLIGYDLVGYIDGSFPCPPETITRDGQTIKNPAYILWRRQDQLLLHAIIASISEGIMGLISQAKTSAEAWATLGKLYANRSRSRIMSLKETLAMKSRGTKTVQDYLQSVKAIADELALAGAPITSDDVTIHVLNNIGPEFKELAAAIRAREQPIEFEELYDKLTDYELFLQRESSHTDSQLITANLSQKKGGANHKFRKNQQNHGNNYNSERGSSPWPENTRRQDQPSQGRKNNHNGIKCQICDRFGHTAKQCFRLRSNYPSPSANYALSSDSLSSKWLVDSGASHHVTKDLGKLSIHSEYSGPDEIHVGDGTGLNITHT</sequence>
<dbReference type="EMBL" id="PGOL01044457">
    <property type="protein sequence ID" value="PKH70630.1"/>
    <property type="molecule type" value="Genomic_DNA"/>
</dbReference>
<dbReference type="PANTHER" id="PTHR47481:SF9">
    <property type="entry name" value="RETROTRANSPOSON GAG DOMAIN-CONTAINING PROTEIN"/>
    <property type="match status" value="1"/>
</dbReference>
<dbReference type="STRING" id="22663.A0A2I0GT85"/>
<dbReference type="InterPro" id="IPR036875">
    <property type="entry name" value="Znf_CCHC_sf"/>
</dbReference>
<evidence type="ECO:0000313" key="2">
    <source>
        <dbReference type="EMBL" id="PKH70630.1"/>
    </source>
</evidence>
<dbReference type="GO" id="GO:0003676">
    <property type="term" value="F:nucleic acid binding"/>
    <property type="evidence" value="ECO:0007669"/>
    <property type="project" value="InterPro"/>
</dbReference>
<dbReference type="SUPFAM" id="SSF57756">
    <property type="entry name" value="Retrovirus zinc finger-like domains"/>
    <property type="match status" value="1"/>
</dbReference>
<dbReference type="PANTHER" id="PTHR47481">
    <property type="match status" value="1"/>
</dbReference>
<name>A0A2I0GT85_PUNGR</name>
<evidence type="ECO:0000313" key="3">
    <source>
        <dbReference type="Proteomes" id="UP000233551"/>
    </source>
</evidence>
<protein>
    <submittedName>
        <fullName evidence="2">Uncharacterized protein</fullName>
    </submittedName>
</protein>
<feature type="compositionally biased region" description="Polar residues" evidence="1">
    <location>
        <begin position="253"/>
        <end position="264"/>
    </location>
</feature>
<feature type="compositionally biased region" description="Basic residues" evidence="1">
    <location>
        <begin position="243"/>
        <end position="252"/>
    </location>
</feature>
<evidence type="ECO:0000256" key="1">
    <source>
        <dbReference type="SAM" id="MobiDB-lite"/>
    </source>
</evidence>
<dbReference type="Proteomes" id="UP000233551">
    <property type="component" value="Unassembled WGS sequence"/>
</dbReference>